<accession>A0A0A1NKV7</accession>
<proteinExistence type="predicted"/>
<feature type="region of interest" description="Disordered" evidence="1">
    <location>
        <begin position="1"/>
        <end position="25"/>
    </location>
</feature>
<dbReference type="Proteomes" id="UP000242381">
    <property type="component" value="Unassembled WGS sequence"/>
</dbReference>
<organism evidence="2 3">
    <name type="scientific">Rhizopus microsporus</name>
    <dbReference type="NCBI Taxonomy" id="58291"/>
    <lineage>
        <taxon>Eukaryota</taxon>
        <taxon>Fungi</taxon>
        <taxon>Fungi incertae sedis</taxon>
        <taxon>Mucoromycota</taxon>
        <taxon>Mucoromycotina</taxon>
        <taxon>Mucoromycetes</taxon>
        <taxon>Mucorales</taxon>
        <taxon>Mucorineae</taxon>
        <taxon>Rhizopodaceae</taxon>
        <taxon>Rhizopus</taxon>
    </lineage>
</organism>
<reference evidence="2 3" key="1">
    <citation type="journal article" date="2016" name="Proc. Natl. Acad. Sci. U.S.A.">
        <title>Lipid metabolic changes in an early divergent fungus govern the establishment of a mutualistic symbiosis with endobacteria.</title>
        <authorList>
            <person name="Lastovetsky O.A."/>
            <person name="Gaspar M.L."/>
            <person name="Mondo S.J."/>
            <person name="LaButti K.M."/>
            <person name="Sandor L."/>
            <person name="Grigoriev I.V."/>
            <person name="Henry S.A."/>
            <person name="Pawlowska T.E."/>
        </authorList>
    </citation>
    <scope>NUCLEOTIDE SEQUENCE [LARGE SCALE GENOMIC DNA]</scope>
    <source>
        <strain evidence="2 3">ATCC 11559</strain>
    </source>
</reference>
<dbReference type="VEuPathDB" id="FungiDB:BCV72DRAFT_107277"/>
<evidence type="ECO:0000256" key="1">
    <source>
        <dbReference type="SAM" id="MobiDB-lite"/>
    </source>
</evidence>
<evidence type="ECO:0000313" key="2">
    <source>
        <dbReference type="EMBL" id="ORE20900.1"/>
    </source>
</evidence>
<name>A0A0A1NKV7_RHIZD</name>
<dbReference type="AlphaFoldDB" id="A0A0A1NKV7"/>
<sequence length="156" mass="18357">MTSCKHQIEKTSRDSSTDITSPNSTRRDDELFITSFSLPTHYSPNIAAELSSSLPENYTIDHTKTSMANSRTDDRYRDRKDQCKHNDRGKIYKHRNYLTKHHWEVASKFLLTKRQQVEMLEAAIILMNLDKKNNCWFRKSNTKEEESDIDIEIDDI</sequence>
<gene>
    <name evidence="2" type="ORF">BCV71DRAFT_225481</name>
</gene>
<dbReference type="EMBL" id="KV921287">
    <property type="protein sequence ID" value="ORE20900.1"/>
    <property type="molecule type" value="Genomic_DNA"/>
</dbReference>
<feature type="compositionally biased region" description="Basic and acidic residues" evidence="1">
    <location>
        <begin position="1"/>
        <end position="16"/>
    </location>
</feature>
<protein>
    <submittedName>
        <fullName evidence="2">Uncharacterized protein</fullName>
    </submittedName>
</protein>
<evidence type="ECO:0000313" key="3">
    <source>
        <dbReference type="Proteomes" id="UP000242381"/>
    </source>
</evidence>